<dbReference type="AlphaFoldDB" id="A0A5P2CV88"/>
<dbReference type="SUPFAM" id="SSF56601">
    <property type="entry name" value="beta-lactamase/transpeptidase-like"/>
    <property type="match status" value="1"/>
</dbReference>
<name>A0A5P2CV88_STRVZ</name>
<organism evidence="3 4">
    <name type="scientific">Streptomyces venezuelae</name>
    <dbReference type="NCBI Taxonomy" id="54571"/>
    <lineage>
        <taxon>Bacteria</taxon>
        <taxon>Bacillati</taxon>
        <taxon>Actinomycetota</taxon>
        <taxon>Actinomycetes</taxon>
        <taxon>Kitasatosporales</taxon>
        <taxon>Streptomycetaceae</taxon>
        <taxon>Streptomyces</taxon>
    </lineage>
</organism>
<feature type="compositionally biased region" description="Pro residues" evidence="1">
    <location>
        <begin position="37"/>
        <end position="47"/>
    </location>
</feature>
<dbReference type="Pfam" id="PF00144">
    <property type="entry name" value="Beta-lactamase"/>
    <property type="match status" value="1"/>
</dbReference>
<gene>
    <name evidence="3" type="ORF">DEJ50_02070</name>
</gene>
<feature type="compositionally biased region" description="Gly residues" evidence="1">
    <location>
        <begin position="130"/>
        <end position="142"/>
    </location>
</feature>
<evidence type="ECO:0000313" key="4">
    <source>
        <dbReference type="Proteomes" id="UP000325211"/>
    </source>
</evidence>
<dbReference type="OrthoDB" id="9809635at2"/>
<reference evidence="3 4" key="1">
    <citation type="submission" date="2018-05" db="EMBL/GenBank/DDBJ databases">
        <title>Streptomyces venezuelae.</title>
        <authorList>
            <person name="Kim W."/>
            <person name="Lee N."/>
            <person name="Cho B.-K."/>
        </authorList>
    </citation>
    <scope>NUCLEOTIDE SEQUENCE [LARGE SCALE GENOMIC DNA]</scope>
    <source>
        <strain evidence="3 4">ATCC 21782</strain>
    </source>
</reference>
<dbReference type="EMBL" id="CP029190">
    <property type="protein sequence ID" value="QES46822.1"/>
    <property type="molecule type" value="Genomic_DNA"/>
</dbReference>
<evidence type="ECO:0000313" key="3">
    <source>
        <dbReference type="EMBL" id="QES46822.1"/>
    </source>
</evidence>
<evidence type="ECO:0000256" key="1">
    <source>
        <dbReference type="SAM" id="MobiDB-lite"/>
    </source>
</evidence>
<evidence type="ECO:0000259" key="2">
    <source>
        <dbReference type="Pfam" id="PF00144"/>
    </source>
</evidence>
<accession>A0A5P2CV88</accession>
<dbReference type="InterPro" id="IPR001466">
    <property type="entry name" value="Beta-lactam-related"/>
</dbReference>
<dbReference type="InterPro" id="IPR012338">
    <property type="entry name" value="Beta-lactam/transpept-like"/>
</dbReference>
<dbReference type="Proteomes" id="UP000325211">
    <property type="component" value="Chromosome"/>
</dbReference>
<feature type="compositionally biased region" description="Low complexity" evidence="1">
    <location>
        <begin position="48"/>
        <end position="62"/>
    </location>
</feature>
<feature type="compositionally biased region" description="Gly residues" evidence="1">
    <location>
        <begin position="74"/>
        <end position="120"/>
    </location>
</feature>
<feature type="region of interest" description="Disordered" evidence="1">
    <location>
        <begin position="1"/>
        <end position="142"/>
    </location>
</feature>
<dbReference type="Gene3D" id="3.40.710.10">
    <property type="entry name" value="DD-peptidase/beta-lactamase superfamily"/>
    <property type="match status" value="1"/>
</dbReference>
<sequence>MTSAMTSDAQIPVPPGGAWAVGDAAGIRLRGTHGFPDPTPAPGPAPDPATASAAGSGPDPGSARPPGPALNQGSGPGQGFGPGRGSGLGQGFGPDRGSGSDLGFGLGQGSGSDRGSGLGQDPGSDPDLGSGSGSGSGPGSGGRVEVGGLAAVLAVWPVLGTLVEEGALRLHTPLAAYAPTLGRATAHQLLTRTGDHTLLARLAEHVTGRPLAELAAERIWQPLAMTRTAFAPALHTALEDTAAFLRHLLAPGAGPLTADWIADSLRIRTGELAPSRGLLWRPAPGTDRRQDIWVHHATPGPTALWISPRHHRWAILLTPPAPHAPPHTGLRDAFRAFAFGPSE</sequence>
<protein>
    <recommendedName>
        <fullName evidence="2">Beta-lactamase-related domain-containing protein</fullName>
    </recommendedName>
</protein>
<proteinExistence type="predicted"/>
<dbReference type="RefSeq" id="WP_150205700.1">
    <property type="nucleotide sequence ID" value="NZ_CP029190.1"/>
</dbReference>
<feature type="domain" description="Beta-lactamase-related" evidence="2">
    <location>
        <begin position="194"/>
        <end position="254"/>
    </location>
</feature>